<dbReference type="Pfam" id="PF18911">
    <property type="entry name" value="PKD_4"/>
    <property type="match status" value="1"/>
</dbReference>
<dbReference type="PROSITE" id="PS50093">
    <property type="entry name" value="PKD"/>
    <property type="match status" value="3"/>
</dbReference>
<dbReference type="Gene3D" id="2.60.40.10">
    <property type="entry name" value="Immunoglobulins"/>
    <property type="match status" value="3"/>
</dbReference>
<evidence type="ECO:0000256" key="4">
    <source>
        <dbReference type="ARBA" id="ARBA00022989"/>
    </source>
</evidence>
<dbReference type="AlphaFoldDB" id="A0A4Q4KQJ8"/>
<dbReference type="EMBL" id="SETE01000001">
    <property type="protein sequence ID" value="RYM35423.1"/>
    <property type="molecule type" value="Genomic_DNA"/>
</dbReference>
<dbReference type="GO" id="GO:0005886">
    <property type="term" value="C:plasma membrane"/>
    <property type="evidence" value="ECO:0007669"/>
    <property type="project" value="TreeGrafter"/>
</dbReference>
<dbReference type="InterPro" id="IPR013783">
    <property type="entry name" value="Ig-like_fold"/>
</dbReference>
<organism evidence="7 8">
    <name type="scientific">Brumimicrobium glaciale</name>
    <dbReference type="NCBI Taxonomy" id="200475"/>
    <lineage>
        <taxon>Bacteria</taxon>
        <taxon>Pseudomonadati</taxon>
        <taxon>Bacteroidota</taxon>
        <taxon>Flavobacteriia</taxon>
        <taxon>Flavobacteriales</taxon>
        <taxon>Crocinitomicaceae</taxon>
        <taxon>Brumimicrobium</taxon>
    </lineage>
</organism>
<dbReference type="GO" id="GO:0005261">
    <property type="term" value="F:monoatomic cation channel activity"/>
    <property type="evidence" value="ECO:0007669"/>
    <property type="project" value="TreeGrafter"/>
</dbReference>
<accession>A0A4Q4KQJ8</accession>
<reference evidence="7 8" key="1">
    <citation type="submission" date="2019-02" db="EMBL/GenBank/DDBJ databases">
        <title>Genome sequence of the sea-ice species Brumimicrobium glaciale.</title>
        <authorList>
            <person name="Bowman J.P."/>
        </authorList>
    </citation>
    <scope>NUCLEOTIDE SEQUENCE [LARGE SCALE GENOMIC DNA]</scope>
    <source>
        <strain evidence="7 8">IC156</strain>
    </source>
</reference>
<evidence type="ECO:0000256" key="2">
    <source>
        <dbReference type="ARBA" id="ARBA00022692"/>
    </source>
</evidence>
<feature type="domain" description="PKD" evidence="6">
    <location>
        <begin position="492"/>
        <end position="542"/>
    </location>
</feature>
<evidence type="ECO:0000256" key="1">
    <source>
        <dbReference type="ARBA" id="ARBA00004141"/>
    </source>
</evidence>
<dbReference type="SMART" id="SM00089">
    <property type="entry name" value="PKD"/>
    <property type="match status" value="4"/>
</dbReference>
<name>A0A4Q4KQJ8_9FLAO</name>
<sequence>MNYNILCNLVAMKHMIVVVSLLFSFQLFASHIVGGEMYYDCLGNNQYRVTIKVYRDCNSNGADFDTPLNIGVFDKVTNSRIQTTAVNFPGSQILPVTFSNPCVTPPNNICVQEAIYTKVITLPSSTNGYILVYERCCRGSGIINLMNPSDEGLTMTAEIPGNANGITCNSSPRFTNYPSLLLCNNDELIFDHSATDPDGDQLVYELCTPFHGGSSGDPAPNPPNFPPYNLIGWENGFNETMPFGANGPISINPNTGELIAAPDLIGKFVVGVCVSEYRNGVLINTTTRDFLFTVFNCDISAAAEIVAQDEMSTFNSLCDGITIQFENNSFGGTNYLWDFGVPSDPNASSTQFEPTYTFPSEGTFVVTLYLNPGWPCSDSSTQTFVVYEGINVKFDPSEPQCIVGNSFDFVGEGDYEAGATFLWDFGNNAVPAQATTESISGITYDSPGTYPISLTVNFNNCQESHLDTLEVHMQPVIDFYFDSSLFCAPDIVQFLDSSLASSDLVYLWDFGDGGTSNDANPIHNYSEPGIYDVSLEISTDEGCVDTLNLSKLQLIQVFPSPIADFSVSPEFTNVFETEIFLSDLSIDSKEHFYQLTSKDYTFERNLSFNFIESGYHYPYQVVTNEFGCKDTAIRTVFVEPQTTIYIPTAFTPDNDDYNEVFLPIIYDVTNYKFEIYNRYGNKIFETDNTKEGWNGRINGKVAPDGVYVWRITFENHRSVNHEQQGHFSLIR</sequence>
<keyword evidence="3" id="KW-0677">Repeat</keyword>
<dbReference type="CDD" id="cd00146">
    <property type="entry name" value="PKD"/>
    <property type="match status" value="3"/>
</dbReference>
<comment type="caution">
    <text evidence="7">The sequence shown here is derived from an EMBL/GenBank/DDBJ whole genome shotgun (WGS) entry which is preliminary data.</text>
</comment>
<proteinExistence type="predicted"/>
<keyword evidence="4" id="KW-1133">Transmembrane helix</keyword>
<feature type="domain" description="PKD" evidence="6">
    <location>
        <begin position="335"/>
        <end position="368"/>
    </location>
</feature>
<evidence type="ECO:0000259" key="6">
    <source>
        <dbReference type="PROSITE" id="PS50093"/>
    </source>
</evidence>
<keyword evidence="2" id="KW-0812">Transmembrane</keyword>
<dbReference type="SUPFAM" id="SSF49299">
    <property type="entry name" value="PKD domain"/>
    <property type="match status" value="3"/>
</dbReference>
<evidence type="ECO:0000256" key="3">
    <source>
        <dbReference type="ARBA" id="ARBA00022737"/>
    </source>
</evidence>
<evidence type="ECO:0000313" key="7">
    <source>
        <dbReference type="EMBL" id="RYM35423.1"/>
    </source>
</evidence>
<dbReference type="Pfam" id="PF13585">
    <property type="entry name" value="CHU_C"/>
    <property type="match status" value="1"/>
</dbReference>
<evidence type="ECO:0000313" key="8">
    <source>
        <dbReference type="Proteomes" id="UP000293952"/>
    </source>
</evidence>
<dbReference type="OrthoDB" id="1491481at2"/>
<comment type="subcellular location">
    <subcellularLocation>
        <location evidence="1">Membrane</location>
        <topology evidence="1">Multi-pass membrane protein</topology>
    </subcellularLocation>
</comment>
<feature type="domain" description="PKD" evidence="6">
    <location>
        <begin position="403"/>
        <end position="457"/>
    </location>
</feature>
<evidence type="ECO:0000256" key="5">
    <source>
        <dbReference type="ARBA" id="ARBA00023136"/>
    </source>
</evidence>
<dbReference type="InterPro" id="IPR022409">
    <property type="entry name" value="PKD/Chitinase_dom"/>
</dbReference>
<dbReference type="InterPro" id="IPR026341">
    <property type="entry name" value="T9SS_type_B"/>
</dbReference>
<dbReference type="PANTHER" id="PTHR46730">
    <property type="entry name" value="POLYCYSTIN-1"/>
    <property type="match status" value="1"/>
</dbReference>
<dbReference type="NCBIfam" id="TIGR04131">
    <property type="entry name" value="Bac_Flav_CTERM"/>
    <property type="match status" value="1"/>
</dbReference>
<keyword evidence="8" id="KW-1185">Reference proteome</keyword>
<dbReference type="PANTHER" id="PTHR46730:SF1">
    <property type="entry name" value="PLAT DOMAIN-CONTAINING PROTEIN"/>
    <property type="match status" value="1"/>
</dbReference>
<dbReference type="Proteomes" id="UP000293952">
    <property type="component" value="Unassembled WGS sequence"/>
</dbReference>
<protein>
    <submittedName>
        <fullName evidence="7">PKD domain-containing protein</fullName>
    </submittedName>
</protein>
<dbReference type="InterPro" id="IPR000601">
    <property type="entry name" value="PKD_dom"/>
</dbReference>
<dbReference type="GO" id="GO:0006816">
    <property type="term" value="P:calcium ion transport"/>
    <property type="evidence" value="ECO:0007669"/>
    <property type="project" value="TreeGrafter"/>
</dbReference>
<keyword evidence="5" id="KW-0472">Membrane</keyword>
<dbReference type="InterPro" id="IPR035986">
    <property type="entry name" value="PKD_dom_sf"/>
</dbReference>
<dbReference type="RefSeq" id="WP_130091790.1">
    <property type="nucleotide sequence ID" value="NZ_SETE01000001.1"/>
</dbReference>
<gene>
    <name evidence="7" type="ORF">ERX46_00080</name>
</gene>